<dbReference type="AlphaFoldDB" id="A0AAX3TB56"/>
<accession>A0AAX3TB56</accession>
<dbReference type="SUPFAM" id="SSF46785">
    <property type="entry name" value="Winged helix' DNA-binding domain"/>
    <property type="match status" value="1"/>
</dbReference>
<dbReference type="InterPro" id="IPR053173">
    <property type="entry name" value="SAM-binding_MTase"/>
</dbReference>
<dbReference type="GO" id="GO:0032259">
    <property type="term" value="P:methylation"/>
    <property type="evidence" value="ECO:0007669"/>
    <property type="project" value="UniProtKB-KW"/>
</dbReference>
<dbReference type="RefSeq" id="WP_068972358.1">
    <property type="nucleotide sequence ID" value="NZ_CP121270.1"/>
</dbReference>
<dbReference type="EMBL" id="CP121270">
    <property type="protein sequence ID" value="WFP26309.1"/>
    <property type="molecule type" value="Genomic_DNA"/>
</dbReference>
<dbReference type="Gene3D" id="3.40.50.150">
    <property type="entry name" value="Vaccinia Virus protein VP39"/>
    <property type="match status" value="1"/>
</dbReference>
<keyword evidence="3" id="KW-0489">Methyltransferase</keyword>
<dbReference type="PANTHER" id="PTHR45128:SF2">
    <property type="entry name" value="METHYLTRANSFERASE DOMAIN-CONTAINING PROTEIN"/>
    <property type="match status" value="1"/>
</dbReference>
<dbReference type="InterPro" id="IPR029063">
    <property type="entry name" value="SAM-dependent_MTases_sf"/>
</dbReference>
<dbReference type="CDD" id="cd02440">
    <property type="entry name" value="AdoMet_MTases"/>
    <property type="match status" value="1"/>
</dbReference>
<feature type="domain" description="S-adenosylmethionine-dependent methyltransferase Rv2258c-like winged HTH" evidence="2">
    <location>
        <begin position="35"/>
        <end position="111"/>
    </location>
</feature>
<sequence length="368" mass="38582">MTTTHAAGSGTATDFARVEAFAGQVSADLTHAYHSISTYLGDRLGLWRALAQLGSATSAELAERSGLAERYVHEWLCVQAAAGYVLLHDTGDDAANGPEVFVFPAEHAMVLAEDNSPAAIVAGFEVAAAVWSSVDQLAHAYATGDGVPWHAHDSRLFSGVERFYGTIYRASLLSEWVPAIDGLGQRLTDGIRVLDVGCGYGVPTILLAEAFPNSTFVGVDSHEESVRRATAAAHAAGVDDRVRFEVATAQSYAGDHDAIMIFDALHDFGDPVGALAHARSSLRPGGQVIAVEPLAHDTLAENLTNPVALLFYSGSSYLCVPHSIADGPTSLGAQAGPTRLLDTFRAAGLTSARVAATTASNLLLEARV</sequence>
<name>A0AAX3TB56_9ACTN</name>
<dbReference type="EC" id="2.1.-.-" evidence="3"/>
<evidence type="ECO:0000313" key="4">
    <source>
        <dbReference type="Proteomes" id="UP001213504"/>
    </source>
</evidence>
<dbReference type="InterPro" id="IPR036390">
    <property type="entry name" value="WH_DNA-bd_sf"/>
</dbReference>
<dbReference type="SUPFAM" id="SSF53335">
    <property type="entry name" value="S-adenosyl-L-methionine-dependent methyltransferases"/>
    <property type="match status" value="1"/>
</dbReference>
<organism evidence="3 4">
    <name type="scientific">Gordonia hongkongensis</name>
    <dbReference type="NCBI Taxonomy" id="1701090"/>
    <lineage>
        <taxon>Bacteria</taxon>
        <taxon>Bacillati</taxon>
        <taxon>Actinomycetota</taxon>
        <taxon>Actinomycetes</taxon>
        <taxon>Mycobacteriales</taxon>
        <taxon>Gordoniaceae</taxon>
        <taxon>Gordonia</taxon>
    </lineage>
</organism>
<keyword evidence="3" id="KW-0808">Transferase</keyword>
<dbReference type="Pfam" id="PF21320">
    <property type="entry name" value="WHD_Rv2258c"/>
    <property type="match status" value="1"/>
</dbReference>
<dbReference type="PANTHER" id="PTHR45128">
    <property type="entry name" value="METHYLTRANSFERASE TYPE 11"/>
    <property type="match status" value="1"/>
</dbReference>
<evidence type="ECO:0000259" key="1">
    <source>
        <dbReference type="Pfam" id="PF13847"/>
    </source>
</evidence>
<evidence type="ECO:0000259" key="2">
    <source>
        <dbReference type="Pfam" id="PF21320"/>
    </source>
</evidence>
<gene>
    <name evidence="3" type="ORF">P9A14_07410</name>
</gene>
<evidence type="ECO:0000313" key="3">
    <source>
        <dbReference type="EMBL" id="WFP26309.1"/>
    </source>
</evidence>
<protein>
    <submittedName>
        <fullName evidence="3">Class I SAM-dependent methyltransferase</fullName>
        <ecNumber evidence="3">2.1.-.-</ecNumber>
    </submittedName>
</protein>
<feature type="domain" description="Methyltransferase" evidence="1">
    <location>
        <begin position="188"/>
        <end position="304"/>
    </location>
</feature>
<dbReference type="Pfam" id="PF13847">
    <property type="entry name" value="Methyltransf_31"/>
    <property type="match status" value="1"/>
</dbReference>
<proteinExistence type="predicted"/>
<dbReference type="GO" id="GO:0008168">
    <property type="term" value="F:methyltransferase activity"/>
    <property type="evidence" value="ECO:0007669"/>
    <property type="project" value="UniProtKB-KW"/>
</dbReference>
<dbReference type="Proteomes" id="UP001213504">
    <property type="component" value="Chromosome"/>
</dbReference>
<reference evidence="3" key="1">
    <citation type="submission" date="2023-04" db="EMBL/GenBank/DDBJ databases">
        <title>Complete genome sequence of a phthalic acid esters degrading bacterial strain.</title>
        <authorList>
            <person name="Weng L."/>
            <person name="Jia Y."/>
            <person name="Ren L."/>
        </authorList>
    </citation>
    <scope>NUCLEOTIDE SEQUENCE</scope>
    <source>
        <strain evidence="3">RL-LY01</strain>
    </source>
</reference>
<dbReference type="InterPro" id="IPR025714">
    <property type="entry name" value="Methyltranfer_dom"/>
</dbReference>
<dbReference type="InterPro" id="IPR048711">
    <property type="entry name" value="WHD_Rv2258c"/>
</dbReference>